<name>A0ABT2G9B7_9BACT</name>
<dbReference type="Pfam" id="PF04134">
    <property type="entry name" value="DCC1-like"/>
    <property type="match status" value="1"/>
</dbReference>
<dbReference type="InterPro" id="IPR052927">
    <property type="entry name" value="DCC_oxidoreductase"/>
</dbReference>
<protein>
    <submittedName>
        <fullName evidence="1">Thiol-disulfide oxidoreductase DCC family protein</fullName>
    </submittedName>
</protein>
<dbReference type="RefSeq" id="WP_259415355.1">
    <property type="nucleotide sequence ID" value="NZ_JANWGH010000003.1"/>
</dbReference>
<gene>
    <name evidence="1" type="ORF">NY014_14975</name>
</gene>
<dbReference type="PANTHER" id="PTHR33639">
    <property type="entry name" value="THIOL-DISULFIDE OXIDOREDUCTASE DCC"/>
    <property type="match status" value="1"/>
</dbReference>
<organism evidence="1 2">
    <name type="scientific">Algoriphagus limi</name>
    <dbReference type="NCBI Taxonomy" id="2975273"/>
    <lineage>
        <taxon>Bacteria</taxon>
        <taxon>Pseudomonadati</taxon>
        <taxon>Bacteroidota</taxon>
        <taxon>Cytophagia</taxon>
        <taxon>Cytophagales</taxon>
        <taxon>Cyclobacteriaceae</taxon>
        <taxon>Algoriphagus</taxon>
    </lineage>
</organism>
<dbReference type="InterPro" id="IPR007263">
    <property type="entry name" value="DCC1-like"/>
</dbReference>
<dbReference type="EMBL" id="JANWGH010000003">
    <property type="protein sequence ID" value="MCS5491742.1"/>
    <property type="molecule type" value="Genomic_DNA"/>
</dbReference>
<dbReference type="PANTHER" id="PTHR33639:SF2">
    <property type="entry name" value="DUF393 DOMAIN-CONTAINING PROTEIN"/>
    <property type="match status" value="1"/>
</dbReference>
<proteinExistence type="predicted"/>
<comment type="caution">
    <text evidence="1">The sequence shown here is derived from an EMBL/GenBank/DDBJ whole genome shotgun (WGS) entry which is preliminary data.</text>
</comment>
<evidence type="ECO:0000313" key="2">
    <source>
        <dbReference type="Proteomes" id="UP001206788"/>
    </source>
</evidence>
<dbReference type="Proteomes" id="UP001206788">
    <property type="component" value="Unassembled WGS sequence"/>
</dbReference>
<evidence type="ECO:0000313" key="1">
    <source>
        <dbReference type="EMBL" id="MCS5491742.1"/>
    </source>
</evidence>
<sequence>MNESKSIIFFDGVCNLCNSSIDFIIQRDKNNRFLVGALQDDFSRKILSKHSVKPDYLDSLILLENDQIFYRSTAVLKIARHLSGLWPLFYGFIIFPSWLRDPIYDWIGKNRYRWFGKKNTCRIPTPEEQAKFLSPKTFLKKPE</sequence>
<reference evidence="1 2" key="1">
    <citation type="submission" date="2022-08" db="EMBL/GenBank/DDBJ databases">
        <title>Algoriphagus sp. CAU 1643 isolated from mud.</title>
        <authorList>
            <person name="Kim W."/>
        </authorList>
    </citation>
    <scope>NUCLEOTIDE SEQUENCE [LARGE SCALE GENOMIC DNA]</scope>
    <source>
        <strain evidence="1 2">CAU 1643</strain>
    </source>
</reference>
<accession>A0ABT2G9B7</accession>
<keyword evidence="2" id="KW-1185">Reference proteome</keyword>